<keyword evidence="2" id="KW-1003">Cell membrane</keyword>
<dbReference type="Pfam" id="PF03788">
    <property type="entry name" value="LrgA"/>
    <property type="match status" value="1"/>
</dbReference>
<dbReference type="Proteomes" id="UP000595197">
    <property type="component" value="Chromosome"/>
</dbReference>
<protein>
    <submittedName>
        <fullName evidence="7">CidA/LrgA family protein</fullName>
    </submittedName>
</protein>
<keyword evidence="8" id="KW-1185">Reference proteome</keyword>
<organism evidence="7 8">
    <name type="scientific">Skermanella cutis</name>
    <dbReference type="NCBI Taxonomy" id="2775420"/>
    <lineage>
        <taxon>Bacteria</taxon>
        <taxon>Pseudomonadati</taxon>
        <taxon>Pseudomonadota</taxon>
        <taxon>Alphaproteobacteria</taxon>
        <taxon>Rhodospirillales</taxon>
        <taxon>Azospirillaceae</taxon>
        <taxon>Skermanella</taxon>
    </lineage>
</organism>
<evidence type="ECO:0000256" key="6">
    <source>
        <dbReference type="SAM" id="Phobius"/>
    </source>
</evidence>
<keyword evidence="4 6" id="KW-1133">Transmembrane helix</keyword>
<evidence type="ECO:0000256" key="2">
    <source>
        <dbReference type="ARBA" id="ARBA00022475"/>
    </source>
</evidence>
<dbReference type="PANTHER" id="PTHR33931:SF2">
    <property type="entry name" value="HOLIN-LIKE PROTEIN CIDA"/>
    <property type="match status" value="1"/>
</dbReference>
<dbReference type="PANTHER" id="PTHR33931">
    <property type="entry name" value="HOLIN-LIKE PROTEIN CIDA-RELATED"/>
    <property type="match status" value="1"/>
</dbReference>
<keyword evidence="3 6" id="KW-0812">Transmembrane</keyword>
<evidence type="ECO:0000313" key="7">
    <source>
        <dbReference type="EMBL" id="QQP87995.1"/>
    </source>
</evidence>
<evidence type="ECO:0000256" key="4">
    <source>
        <dbReference type="ARBA" id="ARBA00022989"/>
    </source>
</evidence>
<dbReference type="EMBL" id="CP067420">
    <property type="protein sequence ID" value="QQP87995.1"/>
    <property type="molecule type" value="Genomic_DNA"/>
</dbReference>
<feature type="transmembrane region" description="Helical" evidence="6">
    <location>
        <begin position="29"/>
        <end position="46"/>
    </location>
</feature>
<comment type="subcellular location">
    <subcellularLocation>
        <location evidence="1">Cell membrane</location>
        <topology evidence="1">Multi-pass membrane protein</topology>
    </subcellularLocation>
</comment>
<evidence type="ECO:0000313" key="8">
    <source>
        <dbReference type="Proteomes" id="UP000595197"/>
    </source>
</evidence>
<keyword evidence="5 6" id="KW-0472">Membrane</keyword>
<feature type="transmembrane region" description="Helical" evidence="6">
    <location>
        <begin position="58"/>
        <end position="77"/>
    </location>
</feature>
<proteinExistence type="predicted"/>
<feature type="transmembrane region" description="Helical" evidence="6">
    <location>
        <begin position="83"/>
        <end position="105"/>
    </location>
</feature>
<accession>A0ABX7B103</accession>
<evidence type="ECO:0000256" key="1">
    <source>
        <dbReference type="ARBA" id="ARBA00004651"/>
    </source>
</evidence>
<evidence type="ECO:0000256" key="3">
    <source>
        <dbReference type="ARBA" id="ARBA00022692"/>
    </source>
</evidence>
<sequence length="124" mass="12971">MIAALMGLLACQLTGELLARLLGLPVPGPVLGTILLFLVLMARGRIPDTLRDVSRTLLANLSLLFVPAGVGIVQHLDRLRGEWLGIAAAVFGSTVLTMVVAVLVFRGVSRLTGADTAASDRGRA</sequence>
<dbReference type="RefSeq" id="WP_201072321.1">
    <property type="nucleotide sequence ID" value="NZ_CP067420.1"/>
</dbReference>
<dbReference type="InterPro" id="IPR005538">
    <property type="entry name" value="LrgA/CidA"/>
</dbReference>
<gene>
    <name evidence="7" type="ORF">IGS68_18225</name>
</gene>
<reference evidence="7" key="1">
    <citation type="submission" date="2021-02" db="EMBL/GenBank/DDBJ databases">
        <title>Skermanella TT6 skin isolate.</title>
        <authorList>
            <person name="Lee K."/>
            <person name="Ganzorig M."/>
        </authorList>
    </citation>
    <scope>NUCLEOTIDE SEQUENCE</scope>
    <source>
        <strain evidence="7">TT6</strain>
    </source>
</reference>
<evidence type="ECO:0000256" key="5">
    <source>
        <dbReference type="ARBA" id="ARBA00023136"/>
    </source>
</evidence>
<name>A0ABX7B103_9PROT</name>